<evidence type="ECO:0000313" key="1">
    <source>
        <dbReference type="EMBL" id="GAJ13940.1"/>
    </source>
</evidence>
<sequence>LTHSIPGDLPLLSVEEVKNLAGGATSGRVQR</sequence>
<dbReference type="AlphaFoldDB" id="X1VUL8"/>
<accession>X1VUL8</accession>
<comment type="caution">
    <text evidence="1">The sequence shown here is derived from an EMBL/GenBank/DDBJ whole genome shotgun (WGS) entry which is preliminary data.</text>
</comment>
<reference evidence="1" key="1">
    <citation type="journal article" date="2014" name="Front. Microbiol.">
        <title>High frequency of phylogenetically diverse reductive dehalogenase-homologous genes in deep subseafloor sedimentary metagenomes.</title>
        <authorList>
            <person name="Kawai M."/>
            <person name="Futagami T."/>
            <person name="Toyoda A."/>
            <person name="Takaki Y."/>
            <person name="Nishi S."/>
            <person name="Hori S."/>
            <person name="Arai W."/>
            <person name="Tsubouchi T."/>
            <person name="Morono Y."/>
            <person name="Uchiyama I."/>
            <person name="Ito T."/>
            <person name="Fujiyama A."/>
            <person name="Inagaki F."/>
            <person name="Takami H."/>
        </authorList>
    </citation>
    <scope>NUCLEOTIDE SEQUENCE</scope>
    <source>
        <strain evidence="1">Expedition CK06-06</strain>
    </source>
</reference>
<organism evidence="1">
    <name type="scientific">marine sediment metagenome</name>
    <dbReference type="NCBI Taxonomy" id="412755"/>
    <lineage>
        <taxon>unclassified sequences</taxon>
        <taxon>metagenomes</taxon>
        <taxon>ecological metagenomes</taxon>
    </lineage>
</organism>
<name>X1VUL8_9ZZZZ</name>
<gene>
    <name evidence="1" type="ORF">S12H4_47873</name>
</gene>
<protein>
    <submittedName>
        <fullName evidence="1">Uncharacterized protein</fullName>
    </submittedName>
</protein>
<feature type="non-terminal residue" evidence="1">
    <location>
        <position position="1"/>
    </location>
</feature>
<proteinExistence type="predicted"/>
<dbReference type="EMBL" id="BARW01029853">
    <property type="protein sequence ID" value="GAJ13940.1"/>
    <property type="molecule type" value="Genomic_DNA"/>
</dbReference>